<dbReference type="PANTHER" id="PTHR45649">
    <property type="entry name" value="AMINO-ACID PERMEASE BAT1"/>
    <property type="match status" value="1"/>
</dbReference>
<organism evidence="7">
    <name type="scientific">Glycine soja</name>
    <name type="common">Wild soybean</name>
    <dbReference type="NCBI Taxonomy" id="3848"/>
    <lineage>
        <taxon>Eukaryota</taxon>
        <taxon>Viridiplantae</taxon>
        <taxon>Streptophyta</taxon>
        <taxon>Embryophyta</taxon>
        <taxon>Tracheophyta</taxon>
        <taxon>Spermatophyta</taxon>
        <taxon>Magnoliopsida</taxon>
        <taxon>eudicotyledons</taxon>
        <taxon>Gunneridae</taxon>
        <taxon>Pentapetalae</taxon>
        <taxon>rosids</taxon>
        <taxon>fabids</taxon>
        <taxon>Fabales</taxon>
        <taxon>Fabaceae</taxon>
        <taxon>Papilionoideae</taxon>
        <taxon>50 kb inversion clade</taxon>
        <taxon>NPAAA clade</taxon>
        <taxon>indigoferoid/millettioid clade</taxon>
        <taxon>Phaseoleae</taxon>
        <taxon>Glycine</taxon>
        <taxon>Glycine subgen. Soja</taxon>
    </lineage>
</organism>
<sequence length="180" mass="19787">MTMFKTLAISFSTMTLFTRITPLYGSSLQYAGLATLVWGWVVVSFFTWFVGIAMAEICSSFPAYARSQTLQSIILLSTGTNKGGGYFTPKWLFLCIYIGLTVTWEALNTFALEVIDLIDIVSIWWRGELNRVRSLVNRIEVKLGVLGGYGNSDMMVDHGIGNGVGAKRAHLEVATGVVTP</sequence>
<dbReference type="EMBL" id="KN651018">
    <property type="protein sequence ID" value="KHN31573.1"/>
    <property type="molecule type" value="Genomic_DNA"/>
</dbReference>
<dbReference type="Proteomes" id="UP000053555">
    <property type="component" value="Unassembled WGS sequence"/>
</dbReference>
<evidence type="ECO:0000256" key="6">
    <source>
        <dbReference type="SAM" id="Phobius"/>
    </source>
</evidence>
<keyword evidence="2" id="KW-0813">Transport</keyword>
<keyword evidence="5 6" id="KW-0472">Membrane</keyword>
<dbReference type="PANTHER" id="PTHR45649:SF26">
    <property type="entry name" value="OS04G0435100 PROTEIN"/>
    <property type="match status" value="1"/>
</dbReference>
<name>A0A0B2RHX8_GLYSO</name>
<keyword evidence="3 6" id="KW-0812">Transmembrane</keyword>
<protein>
    <submittedName>
        <fullName evidence="7">Uncharacterized protein</fullName>
    </submittedName>
</protein>
<comment type="subcellular location">
    <subcellularLocation>
        <location evidence="1">Membrane</location>
        <topology evidence="1">Multi-pass membrane protein</topology>
    </subcellularLocation>
</comment>
<feature type="transmembrane region" description="Helical" evidence="6">
    <location>
        <begin position="35"/>
        <end position="58"/>
    </location>
</feature>
<evidence type="ECO:0000313" key="7">
    <source>
        <dbReference type="EMBL" id="KHN31573.1"/>
    </source>
</evidence>
<proteinExistence type="predicted"/>
<accession>A0A0B2RHX8</accession>
<evidence type="ECO:0000256" key="1">
    <source>
        <dbReference type="ARBA" id="ARBA00004141"/>
    </source>
</evidence>
<dbReference type="GO" id="GO:0016020">
    <property type="term" value="C:membrane"/>
    <property type="evidence" value="ECO:0007669"/>
    <property type="project" value="UniProtKB-SubCell"/>
</dbReference>
<dbReference type="GO" id="GO:0022857">
    <property type="term" value="F:transmembrane transporter activity"/>
    <property type="evidence" value="ECO:0007669"/>
    <property type="project" value="UniProtKB-ARBA"/>
</dbReference>
<dbReference type="Gene3D" id="1.20.1740.10">
    <property type="entry name" value="Amino acid/polyamine transporter I"/>
    <property type="match status" value="1"/>
</dbReference>
<evidence type="ECO:0000256" key="3">
    <source>
        <dbReference type="ARBA" id="ARBA00022692"/>
    </source>
</evidence>
<gene>
    <name evidence="7" type="ORF">glysoja_043102</name>
</gene>
<dbReference type="AlphaFoldDB" id="A0A0B2RHX8"/>
<evidence type="ECO:0000256" key="5">
    <source>
        <dbReference type="ARBA" id="ARBA00023136"/>
    </source>
</evidence>
<evidence type="ECO:0000256" key="2">
    <source>
        <dbReference type="ARBA" id="ARBA00022448"/>
    </source>
</evidence>
<reference evidence="7" key="1">
    <citation type="submission" date="2014-07" db="EMBL/GenBank/DDBJ databases">
        <title>Identification of a novel salt tolerance gene in wild soybean by whole-genome sequencing.</title>
        <authorList>
            <person name="Lam H.-M."/>
            <person name="Qi X."/>
            <person name="Li M.-W."/>
            <person name="Liu X."/>
            <person name="Xie M."/>
            <person name="Ni M."/>
            <person name="Xu X."/>
        </authorList>
    </citation>
    <scope>NUCLEOTIDE SEQUENCE [LARGE SCALE GENOMIC DNA]</scope>
    <source>
        <tissue evidence="7">Root</tissue>
    </source>
</reference>
<evidence type="ECO:0000256" key="4">
    <source>
        <dbReference type="ARBA" id="ARBA00022989"/>
    </source>
</evidence>
<keyword evidence="4 6" id="KW-1133">Transmembrane helix</keyword>